<dbReference type="Gene3D" id="2.60.40.790">
    <property type="match status" value="1"/>
</dbReference>
<protein>
    <submittedName>
        <fullName evidence="2">Uncharacterized protein</fullName>
    </submittedName>
</protein>
<evidence type="ECO:0000256" key="1">
    <source>
        <dbReference type="SAM" id="MobiDB-lite"/>
    </source>
</evidence>
<feature type="region of interest" description="Disordered" evidence="1">
    <location>
        <begin position="182"/>
        <end position="202"/>
    </location>
</feature>
<dbReference type="InterPro" id="IPR008978">
    <property type="entry name" value="HSP20-like_chaperone"/>
</dbReference>
<evidence type="ECO:0000313" key="3">
    <source>
        <dbReference type="Proteomes" id="UP000196084"/>
    </source>
</evidence>
<proteinExistence type="predicted"/>
<dbReference type="OrthoDB" id="170746at2157"/>
<dbReference type="InterPro" id="IPR055551">
    <property type="entry name" value="DUF7127"/>
</dbReference>
<dbReference type="CDD" id="cd00298">
    <property type="entry name" value="ACD_sHsps_p23-like"/>
    <property type="match status" value="1"/>
</dbReference>
<dbReference type="SUPFAM" id="SSF49764">
    <property type="entry name" value="HSP20-like chaperones"/>
    <property type="match status" value="1"/>
</dbReference>
<dbReference type="RefSeq" id="WP_087715549.1">
    <property type="nucleotide sequence ID" value="NZ_MWPH01000004.1"/>
</dbReference>
<organism evidence="2 3">
    <name type="scientific">Natronolimnobius baerhuensis</name>
    <dbReference type="NCBI Taxonomy" id="253108"/>
    <lineage>
        <taxon>Archaea</taxon>
        <taxon>Methanobacteriati</taxon>
        <taxon>Methanobacteriota</taxon>
        <taxon>Stenosarchaea group</taxon>
        <taxon>Halobacteria</taxon>
        <taxon>Halobacteriales</taxon>
        <taxon>Natrialbaceae</taxon>
        <taxon>Natronolimnobius</taxon>
    </lineage>
</organism>
<dbReference type="AlphaFoldDB" id="A0A202E4V1"/>
<evidence type="ECO:0000313" key="2">
    <source>
        <dbReference type="EMBL" id="OVE83244.1"/>
    </source>
</evidence>
<dbReference type="Pfam" id="PF23444">
    <property type="entry name" value="DUF7127"/>
    <property type="match status" value="1"/>
</dbReference>
<feature type="compositionally biased region" description="Basic and acidic residues" evidence="1">
    <location>
        <begin position="61"/>
        <end position="70"/>
    </location>
</feature>
<comment type="caution">
    <text evidence="2">The sequence shown here is derived from an EMBL/GenBank/DDBJ whole genome shotgun (WGS) entry which is preliminary data.</text>
</comment>
<dbReference type="EMBL" id="MWPH01000004">
    <property type="protein sequence ID" value="OVE83244.1"/>
    <property type="molecule type" value="Genomic_DNA"/>
</dbReference>
<gene>
    <name evidence="2" type="ORF">B2G88_17750</name>
</gene>
<dbReference type="Proteomes" id="UP000196084">
    <property type="component" value="Unassembled WGS sequence"/>
</dbReference>
<sequence length="202" mass="21854">MTGNFHPSEPDDRDDSSDDHWLSTLLSALAALDSDDKTGRRTTGRRQNNRSVIDYDISMRSIDDLEEGGRDTGASPGKRGPHSGRSPAHSGVDSSDSSRSRTRRTTTSDHRVTKREYDDELLVTADINGIEPDDVTVGFDESMLVIGVSGQELERIEIPWADGQRTSNATIKNGVLTVQIEPISGDDGATGGGDPPTEDNDE</sequence>
<feature type="region of interest" description="Disordered" evidence="1">
    <location>
        <begin position="1"/>
        <end position="20"/>
    </location>
</feature>
<reference evidence="2 3" key="1">
    <citation type="submission" date="2017-02" db="EMBL/GenBank/DDBJ databases">
        <title>Natronthermophilus aegyptiacus gen. nov.,sp. nov., an aerobic, extremely halophilic alkalithermophilic archaeon isolated from the athalassohaline Wadi An Natrun, Egypt.</title>
        <authorList>
            <person name="Zhao B."/>
        </authorList>
    </citation>
    <scope>NUCLEOTIDE SEQUENCE [LARGE SCALE GENOMIC DNA]</scope>
    <source>
        <strain evidence="2 3">CGMCC 1.3597</strain>
    </source>
</reference>
<accession>A0A202E4V1</accession>
<keyword evidence="3" id="KW-1185">Reference proteome</keyword>
<name>A0A202E4V1_9EURY</name>
<feature type="region of interest" description="Disordered" evidence="1">
    <location>
        <begin position="32"/>
        <end position="113"/>
    </location>
</feature>